<keyword evidence="6" id="KW-1185">Reference proteome</keyword>
<name>A0A1G7RJL5_PSEOR</name>
<evidence type="ECO:0000256" key="2">
    <source>
        <dbReference type="ARBA" id="ARBA00022840"/>
    </source>
</evidence>
<dbReference type="Pfam" id="PF01580">
    <property type="entry name" value="FtsK_SpoIIIE"/>
    <property type="match status" value="1"/>
</dbReference>
<dbReference type="InterPro" id="IPR050206">
    <property type="entry name" value="FtsK/SpoIIIE/SftA"/>
</dbReference>
<dbReference type="Proteomes" id="UP000198967">
    <property type="component" value="Unassembled WGS sequence"/>
</dbReference>
<dbReference type="PROSITE" id="PS50901">
    <property type="entry name" value="FTSK"/>
    <property type="match status" value="1"/>
</dbReference>
<dbReference type="PANTHER" id="PTHR22683:SF41">
    <property type="entry name" value="DNA TRANSLOCASE FTSK"/>
    <property type="match status" value="1"/>
</dbReference>
<protein>
    <submittedName>
        <fullName evidence="5">DNA segregation ATPase FtsK/SpoIIIE, S-DNA-T family</fullName>
    </submittedName>
</protein>
<evidence type="ECO:0000256" key="3">
    <source>
        <dbReference type="PROSITE-ProRule" id="PRU00289"/>
    </source>
</evidence>
<accession>A0A1G7RJL5</accession>
<organism evidence="5 6">
    <name type="scientific">Pseudonocardia oroxyli</name>
    <dbReference type="NCBI Taxonomy" id="366584"/>
    <lineage>
        <taxon>Bacteria</taxon>
        <taxon>Bacillati</taxon>
        <taxon>Actinomycetota</taxon>
        <taxon>Actinomycetes</taxon>
        <taxon>Pseudonocardiales</taxon>
        <taxon>Pseudonocardiaceae</taxon>
        <taxon>Pseudonocardia</taxon>
    </lineage>
</organism>
<gene>
    <name evidence="5" type="ORF">SAMN05216377_10945</name>
</gene>
<dbReference type="GO" id="GO:0003677">
    <property type="term" value="F:DNA binding"/>
    <property type="evidence" value="ECO:0007669"/>
    <property type="project" value="InterPro"/>
</dbReference>
<dbReference type="EMBL" id="FNBE01000009">
    <property type="protein sequence ID" value="SDG10864.1"/>
    <property type="molecule type" value="Genomic_DNA"/>
</dbReference>
<dbReference type="Gene3D" id="3.40.50.300">
    <property type="entry name" value="P-loop containing nucleotide triphosphate hydrolases"/>
    <property type="match status" value="1"/>
</dbReference>
<dbReference type="OrthoDB" id="3315716at2"/>
<evidence type="ECO:0000313" key="5">
    <source>
        <dbReference type="EMBL" id="SDG10864.1"/>
    </source>
</evidence>
<dbReference type="GO" id="GO:0005524">
    <property type="term" value="F:ATP binding"/>
    <property type="evidence" value="ECO:0007669"/>
    <property type="project" value="UniProtKB-UniRule"/>
</dbReference>
<dbReference type="InterPro" id="IPR027417">
    <property type="entry name" value="P-loop_NTPase"/>
</dbReference>
<feature type="domain" description="FtsK" evidence="4">
    <location>
        <begin position="14"/>
        <end position="205"/>
    </location>
</feature>
<feature type="binding site" evidence="3">
    <location>
        <begin position="41"/>
        <end position="48"/>
    </location>
    <ligand>
        <name>ATP</name>
        <dbReference type="ChEBI" id="CHEBI:30616"/>
    </ligand>
</feature>
<dbReference type="AlphaFoldDB" id="A0A1G7RJL5"/>
<keyword evidence="1 3" id="KW-0547">Nucleotide-binding</keyword>
<reference evidence="5 6" key="1">
    <citation type="submission" date="2016-10" db="EMBL/GenBank/DDBJ databases">
        <authorList>
            <person name="de Groot N.N."/>
        </authorList>
    </citation>
    <scope>NUCLEOTIDE SEQUENCE [LARGE SCALE GENOMIC DNA]</scope>
    <source>
        <strain evidence="5 6">CGMCC 4.3143</strain>
    </source>
</reference>
<proteinExistence type="predicted"/>
<evidence type="ECO:0000313" key="6">
    <source>
        <dbReference type="Proteomes" id="UP000198967"/>
    </source>
</evidence>
<dbReference type="SUPFAM" id="SSF52540">
    <property type="entry name" value="P-loop containing nucleoside triphosphate hydrolases"/>
    <property type="match status" value="1"/>
</dbReference>
<evidence type="ECO:0000259" key="4">
    <source>
        <dbReference type="PROSITE" id="PS50901"/>
    </source>
</evidence>
<dbReference type="RefSeq" id="WP_093084461.1">
    <property type="nucleotide sequence ID" value="NZ_FNBE01000009.1"/>
</dbReference>
<keyword evidence="2 3" id="KW-0067">ATP-binding</keyword>
<evidence type="ECO:0000256" key="1">
    <source>
        <dbReference type="ARBA" id="ARBA00022741"/>
    </source>
</evidence>
<dbReference type="InterPro" id="IPR002543">
    <property type="entry name" value="FtsK_dom"/>
</dbReference>
<sequence length="265" mass="28991">MRKRATEYGPLSIYDPIYLGIDENACPVDITLIYKNLLTAGEPGAGKSGALNNLVAHAALASDCRLWLMDGKRVELGLWRDRAEVFVGSSLDDAIDRLRELQAEMDSRYDQLDGWKLRKISRGDGNHPIMLVIDELAYYSATAGDKRTRETFSLLLRDVIARGRAAGIIVVAATQRPSADIIPTSLRDLFGYRLAFRCTTETSSDIVLGHGWHSRGFDASQIDPTTPGVGLLLAEGGIPRRMRCAYLSDVEISRIAGHPDSGSAA</sequence>
<dbReference type="PANTHER" id="PTHR22683">
    <property type="entry name" value="SPORULATION PROTEIN RELATED"/>
    <property type="match status" value="1"/>
</dbReference>
<dbReference type="STRING" id="366584.SAMN05216377_10945"/>